<dbReference type="Proteomes" id="UP000004713">
    <property type="component" value="Unassembled WGS sequence"/>
</dbReference>
<protein>
    <submittedName>
        <fullName evidence="1">Uncharacterized protein</fullName>
    </submittedName>
</protein>
<name>B0NL35_BACSE</name>
<evidence type="ECO:0000313" key="1">
    <source>
        <dbReference type="EMBL" id="EDS16911.1"/>
    </source>
</evidence>
<dbReference type="EMBL" id="ABFZ02000011">
    <property type="protein sequence ID" value="EDS16911.1"/>
    <property type="molecule type" value="Genomic_DNA"/>
</dbReference>
<reference evidence="1 2" key="2">
    <citation type="submission" date="2007-11" db="EMBL/GenBank/DDBJ databases">
        <authorList>
            <person name="Fulton L."/>
            <person name="Clifton S."/>
            <person name="Fulton B."/>
            <person name="Xu J."/>
            <person name="Minx P."/>
            <person name="Pepin K.H."/>
            <person name="Johnson M."/>
            <person name="Thiruvilangam P."/>
            <person name="Bhonagiri V."/>
            <person name="Nash W.E."/>
            <person name="Mardis E.R."/>
            <person name="Wilson R.K."/>
        </authorList>
    </citation>
    <scope>NUCLEOTIDE SEQUENCE [LARGE SCALE GENOMIC DNA]</scope>
    <source>
        <strain evidence="1 2">ATCC 43183</strain>
    </source>
</reference>
<comment type="caution">
    <text evidence="1">The sequence shown here is derived from an EMBL/GenBank/DDBJ whole genome shotgun (WGS) entry which is preliminary data.</text>
</comment>
<organism evidence="1 2">
    <name type="scientific">Bacteroides stercoris ATCC 43183</name>
    <dbReference type="NCBI Taxonomy" id="449673"/>
    <lineage>
        <taxon>Bacteria</taxon>
        <taxon>Pseudomonadati</taxon>
        <taxon>Bacteroidota</taxon>
        <taxon>Bacteroidia</taxon>
        <taxon>Bacteroidales</taxon>
        <taxon>Bacteroidaceae</taxon>
        <taxon>Bacteroides</taxon>
    </lineage>
</organism>
<dbReference type="AlphaFoldDB" id="B0NL35"/>
<reference evidence="1 2" key="1">
    <citation type="submission" date="2007-11" db="EMBL/GenBank/DDBJ databases">
        <title>Draft genome sequence of Bacteroides stercoris(ATCC 43183).</title>
        <authorList>
            <person name="Sudarsanam P."/>
            <person name="Ley R."/>
            <person name="Guruge J."/>
            <person name="Turnbaugh P.J."/>
            <person name="Mahowald M."/>
            <person name="Liep D."/>
            <person name="Gordon J."/>
        </authorList>
    </citation>
    <scope>NUCLEOTIDE SEQUENCE [LARGE SCALE GENOMIC DNA]</scope>
    <source>
        <strain evidence="1 2">ATCC 43183</strain>
    </source>
</reference>
<accession>B0NL35</accession>
<sequence length="48" mass="5394">MCCALFWFNTLCICFKCDRNPATWGTYLDILFLPTVEDKKGASLSGCP</sequence>
<dbReference type="HOGENOM" id="CLU_3149695_0_0_10"/>
<evidence type="ECO:0000313" key="2">
    <source>
        <dbReference type="Proteomes" id="UP000004713"/>
    </source>
</evidence>
<gene>
    <name evidence="1" type="ORF">BACSTE_00169</name>
</gene>
<proteinExistence type="predicted"/>